<dbReference type="PANTHER" id="PTHR15496:SF2">
    <property type="entry name" value="GENERAL TRANSCRIPTION FACTOR 3C POLYPEPTIDE 4"/>
    <property type="match status" value="1"/>
</dbReference>
<evidence type="ECO:0000259" key="1">
    <source>
        <dbReference type="Pfam" id="PF12657"/>
    </source>
</evidence>
<evidence type="ECO:0000313" key="3">
    <source>
        <dbReference type="Proteomes" id="UP000799118"/>
    </source>
</evidence>
<dbReference type="GO" id="GO:0000127">
    <property type="term" value="C:transcription factor TFIIIC complex"/>
    <property type="evidence" value="ECO:0007669"/>
    <property type="project" value="InterPro"/>
</dbReference>
<proteinExistence type="predicted"/>
<reference evidence="2" key="1">
    <citation type="journal article" date="2019" name="Environ. Microbiol.">
        <title>Fungal ecological strategies reflected in gene transcription - a case study of two litter decomposers.</title>
        <authorList>
            <person name="Barbi F."/>
            <person name="Kohler A."/>
            <person name="Barry K."/>
            <person name="Baskaran P."/>
            <person name="Daum C."/>
            <person name="Fauchery L."/>
            <person name="Ihrmark K."/>
            <person name="Kuo A."/>
            <person name="LaButti K."/>
            <person name="Lipzen A."/>
            <person name="Morin E."/>
            <person name="Grigoriev I.V."/>
            <person name="Henrissat B."/>
            <person name="Lindahl B."/>
            <person name="Martin F."/>
        </authorList>
    </citation>
    <scope>NUCLEOTIDE SEQUENCE</scope>
    <source>
        <strain evidence="2">JB14</strain>
    </source>
</reference>
<dbReference type="Pfam" id="PF12657">
    <property type="entry name" value="TFIIIC_delta"/>
    <property type="match status" value="1"/>
</dbReference>
<keyword evidence="3" id="KW-1185">Reference proteome</keyword>
<organism evidence="2 3">
    <name type="scientific">Gymnopus androsaceus JB14</name>
    <dbReference type="NCBI Taxonomy" id="1447944"/>
    <lineage>
        <taxon>Eukaryota</taxon>
        <taxon>Fungi</taxon>
        <taxon>Dikarya</taxon>
        <taxon>Basidiomycota</taxon>
        <taxon>Agaricomycotina</taxon>
        <taxon>Agaricomycetes</taxon>
        <taxon>Agaricomycetidae</taxon>
        <taxon>Agaricales</taxon>
        <taxon>Marasmiineae</taxon>
        <taxon>Omphalotaceae</taxon>
        <taxon>Gymnopus</taxon>
    </lineage>
</organism>
<dbReference type="OrthoDB" id="421374at2759"/>
<dbReference type="GO" id="GO:0006384">
    <property type="term" value="P:transcription initiation at RNA polymerase III promoter"/>
    <property type="evidence" value="ECO:0007669"/>
    <property type="project" value="InterPro"/>
</dbReference>
<dbReference type="InterPro" id="IPR044230">
    <property type="entry name" value="GTF3C4"/>
</dbReference>
<dbReference type="EMBL" id="ML769468">
    <property type="protein sequence ID" value="KAE9399582.1"/>
    <property type="molecule type" value="Genomic_DNA"/>
</dbReference>
<gene>
    <name evidence="2" type="ORF">BT96DRAFT_993904</name>
</gene>
<dbReference type="Proteomes" id="UP000799118">
    <property type="component" value="Unassembled WGS sequence"/>
</dbReference>
<dbReference type="AlphaFoldDB" id="A0A6A4HL05"/>
<dbReference type="InterPro" id="IPR036322">
    <property type="entry name" value="WD40_repeat_dom_sf"/>
</dbReference>
<evidence type="ECO:0000313" key="2">
    <source>
        <dbReference type="EMBL" id="KAE9399582.1"/>
    </source>
</evidence>
<sequence length="694" mass="77125">MEFVPVYTSLNVPTAITSPSINCIQWSEDGQAIFTSKSAVYIMTPEPGINFDTTMVLRSSVDEDTDDRPTLGWFRTLIQFDKTDACRWTDHSQDWSVISLGAMDISVWAMTLSPSNVTPDAGCILAVKNSLKGEWKKITNVTNVLLELFMQDESFSSTAGTIAAQTLCIAWSTQAKFLLSPEPELDASLLVCGNRAGDLIFIKYHPYEENKIRIQCKLSVTDRWITHVAFSQWELIEPMTCVALVAYSTPNGSIGIVKVEQSLQANMKTSSFGLPFTLSTSFERVETKISDACQGTLTALKWIDIPGRSRILVYGRPGTIHFWSEPSSPSTSSVDVPTYWSGLHSIRLKTQKTSIGSTSLQPLSGMQYIRHLDALLVCLVDGSFHVVYGIAAAGPVLDSPPASSSIPTPLEEGSNLKSATLSTTVRGVFARVERELKVTSSDVMKINGMVLYDDGFGSRDDAKSLVCRATRPADFSYKHDAKHNSLFTVARIWDDVSDESILKTLGDILKHSKVGSAPLHYLRPVLFHLRKHPILFRLHSPLIKMLGIRNSEAEDGDHTMNIHLDQMQEDTLDDSLRQDFRNSLKRHLFGYNELLLLRMRLSLADFAWKFSSDAKQADFGSVAHGLLNAISHRNLRALIRHLIAMAGAFTYDEIPFVLRLVVQSTLPGSPENLSCRGEKVIRHCKTDCTGRRAR</sequence>
<dbReference type="InterPro" id="IPR024761">
    <property type="entry name" value="TFIIIC_delta_N"/>
</dbReference>
<dbReference type="PANTHER" id="PTHR15496">
    <property type="entry name" value="GENERAL TRANSCRIPTION FACTOR 3C POLYPEPTIDE 4 FAMILY"/>
    <property type="match status" value="1"/>
</dbReference>
<accession>A0A6A4HL05</accession>
<name>A0A6A4HL05_9AGAR</name>
<protein>
    <recommendedName>
        <fullName evidence="1">Transcription factor IIIC 90kDa subunit N-terminal domain-containing protein</fullName>
    </recommendedName>
</protein>
<feature type="domain" description="Transcription factor IIIC 90kDa subunit N-terminal" evidence="1">
    <location>
        <begin position="26"/>
        <end position="344"/>
    </location>
</feature>
<dbReference type="SUPFAM" id="SSF50978">
    <property type="entry name" value="WD40 repeat-like"/>
    <property type="match status" value="1"/>
</dbReference>
<dbReference type="GO" id="GO:0004402">
    <property type="term" value="F:histone acetyltransferase activity"/>
    <property type="evidence" value="ECO:0007669"/>
    <property type="project" value="InterPro"/>
</dbReference>